<dbReference type="EMBL" id="PYFQ01000003">
    <property type="protein sequence ID" value="PSK39225.1"/>
    <property type="molecule type" value="Genomic_DNA"/>
</dbReference>
<organism evidence="3 4">
    <name type="scientific">Candidozyma pseudohaemuli</name>
    <dbReference type="NCBI Taxonomy" id="418784"/>
    <lineage>
        <taxon>Eukaryota</taxon>
        <taxon>Fungi</taxon>
        <taxon>Dikarya</taxon>
        <taxon>Ascomycota</taxon>
        <taxon>Saccharomycotina</taxon>
        <taxon>Pichiomycetes</taxon>
        <taxon>Metschnikowiaceae</taxon>
        <taxon>Candidozyma</taxon>
    </lineage>
</organism>
<accession>A0A2P7YTE7</accession>
<dbReference type="RefSeq" id="XP_024714362.1">
    <property type="nucleotide sequence ID" value="XM_024857226.1"/>
</dbReference>
<feature type="domain" description="Pre-rRNA-processing protein RIX1 N-terminal" evidence="2">
    <location>
        <begin position="15"/>
        <end position="180"/>
    </location>
</feature>
<comment type="caution">
    <text evidence="3">The sequence shown here is derived from an EMBL/GenBank/DDBJ whole genome shotgun (WGS) entry which is preliminary data.</text>
</comment>
<reference evidence="3 4" key="1">
    <citation type="submission" date="2018-03" db="EMBL/GenBank/DDBJ databases">
        <title>Candida pseudohaemulonii genome assembly and annotation.</title>
        <authorList>
            <person name="Munoz J.F."/>
            <person name="Gade L.G."/>
            <person name="Chow N.A."/>
            <person name="Litvintseva A.P."/>
            <person name="Loparev V.N."/>
            <person name="Cuomo C.A."/>
        </authorList>
    </citation>
    <scope>NUCLEOTIDE SEQUENCE [LARGE SCALE GENOMIC DNA]</scope>
    <source>
        <strain evidence="3 4">B12108</strain>
    </source>
</reference>
<dbReference type="InterPro" id="IPR012583">
    <property type="entry name" value="RIX1_N"/>
</dbReference>
<protein>
    <recommendedName>
        <fullName evidence="2">Pre-rRNA-processing protein RIX1 N-terminal domain-containing protein</fullName>
    </recommendedName>
</protein>
<evidence type="ECO:0000259" key="2">
    <source>
        <dbReference type="Pfam" id="PF08167"/>
    </source>
</evidence>
<name>A0A2P7YTE7_9ASCO</name>
<feature type="region of interest" description="Disordered" evidence="1">
    <location>
        <begin position="462"/>
        <end position="497"/>
    </location>
</feature>
<dbReference type="GeneID" id="36565218"/>
<feature type="compositionally biased region" description="Acidic residues" evidence="1">
    <location>
        <begin position="470"/>
        <end position="482"/>
    </location>
</feature>
<dbReference type="SUPFAM" id="SSF48371">
    <property type="entry name" value="ARM repeat"/>
    <property type="match status" value="1"/>
</dbReference>
<dbReference type="STRING" id="418784.A0A2P7YTE7"/>
<dbReference type="VEuPathDB" id="FungiDB:C7M61_001828"/>
<sequence>MLDFGDITSQLQRPSTCHRIVPVLKYISRESQKENVSSTEQNQLIQISKILIRSSSGFDAWCGTNILGALLCDKNFCVQKGAEVLDIVCNTVGKNFTDRKLLRSCLRCIERVLEAFWLDPSLSRDLVTQRLPSLIGLCSTALSKDPGVTSRILQSIITHHPTTSRPFINDLYKLTFGIIKTGPIDHSPVQNVLRLPPTIAMVEKQEPQKHWSAYLASILHEMVSTFSIFENFMTIGEMEYMRAMSENFSSSERIVLFPPLQIEATSSSSLMQIFERFHKLISILQATLASPTSDSVQIPVGLIMKISEVILSVNIALCHFKAHFRGDKAKDVVLQNLLEVQISLLNVIRSLEARLKGFIVPYSHRLLELYEHQARCLRKYKADHSVAHLDLTMLIEAAGALMCLVGFFPHATHIASVVRIAIDHAKIDMKSQDKLRGVIQLTPRIDHEVKATVKLLSIENGATNVKSSSEDEDEDEDEDEIEIPVLQMESDSEGDPQ</sequence>
<keyword evidence="4" id="KW-1185">Reference proteome</keyword>
<evidence type="ECO:0000256" key="1">
    <source>
        <dbReference type="SAM" id="MobiDB-lite"/>
    </source>
</evidence>
<dbReference type="OrthoDB" id="20900at2759"/>
<dbReference type="Pfam" id="PF08167">
    <property type="entry name" value="RIX1"/>
    <property type="match status" value="1"/>
</dbReference>
<evidence type="ECO:0000313" key="4">
    <source>
        <dbReference type="Proteomes" id="UP000241107"/>
    </source>
</evidence>
<dbReference type="AlphaFoldDB" id="A0A2P7YTE7"/>
<dbReference type="Proteomes" id="UP000241107">
    <property type="component" value="Unassembled WGS sequence"/>
</dbReference>
<proteinExistence type="predicted"/>
<evidence type="ECO:0000313" key="3">
    <source>
        <dbReference type="EMBL" id="PSK39225.1"/>
    </source>
</evidence>
<dbReference type="InterPro" id="IPR016024">
    <property type="entry name" value="ARM-type_fold"/>
</dbReference>
<gene>
    <name evidence="3" type="ORF">C7M61_001828</name>
</gene>